<dbReference type="EMBL" id="MCFD01000151">
    <property type="protein sequence ID" value="ORX63824.1"/>
    <property type="molecule type" value="Genomic_DNA"/>
</dbReference>
<reference evidence="1 2" key="1">
    <citation type="submission" date="2016-07" db="EMBL/GenBank/DDBJ databases">
        <title>Pervasive Adenine N6-methylation of Active Genes in Fungi.</title>
        <authorList>
            <consortium name="DOE Joint Genome Institute"/>
            <person name="Mondo S.J."/>
            <person name="Dannebaum R.O."/>
            <person name="Kuo R.C."/>
            <person name="Labutti K."/>
            <person name="Haridas S."/>
            <person name="Kuo A."/>
            <person name="Salamov A."/>
            <person name="Ahrendt S.R."/>
            <person name="Lipzen A."/>
            <person name="Sullivan W."/>
            <person name="Andreopoulos W.B."/>
            <person name="Clum A."/>
            <person name="Lindquist E."/>
            <person name="Daum C."/>
            <person name="Ramamoorthy G.K."/>
            <person name="Gryganskyi A."/>
            <person name="Culley D."/>
            <person name="Magnuson J.K."/>
            <person name="James T.Y."/>
            <person name="O'Malley M.A."/>
            <person name="Stajich J.E."/>
            <person name="Spatafora J.W."/>
            <person name="Visel A."/>
            <person name="Grigoriev I.V."/>
        </authorList>
    </citation>
    <scope>NUCLEOTIDE SEQUENCE [LARGE SCALE GENOMIC DNA]</scope>
    <source>
        <strain evidence="1 2">ATCC 12442</strain>
    </source>
</reference>
<comment type="caution">
    <text evidence="1">The sequence shown here is derived from an EMBL/GenBank/DDBJ whole genome shotgun (WGS) entry which is preliminary data.</text>
</comment>
<protein>
    <submittedName>
        <fullName evidence="1">Uncharacterized protein</fullName>
    </submittedName>
</protein>
<accession>A0A1Y1VSU2</accession>
<organism evidence="1 2">
    <name type="scientific">Linderina pennispora</name>
    <dbReference type="NCBI Taxonomy" id="61395"/>
    <lineage>
        <taxon>Eukaryota</taxon>
        <taxon>Fungi</taxon>
        <taxon>Fungi incertae sedis</taxon>
        <taxon>Zoopagomycota</taxon>
        <taxon>Kickxellomycotina</taxon>
        <taxon>Kickxellomycetes</taxon>
        <taxon>Kickxellales</taxon>
        <taxon>Kickxellaceae</taxon>
        <taxon>Linderina</taxon>
    </lineage>
</organism>
<gene>
    <name evidence="1" type="ORF">DL89DRAFT_306295</name>
</gene>
<evidence type="ECO:0000313" key="2">
    <source>
        <dbReference type="Proteomes" id="UP000193922"/>
    </source>
</evidence>
<sequence>MGEVIQSKQMTASLVPSSRVQLAYQLSPMLEIVENKSGKREGVCAFTAGVLARLMTGRLVSRTPYMVRLSVLPQIQGRSPRTRLSELKAYLDSFGAAVVNCPHEGAIHSVQPYINLLSEFAPCDQRGWKQLMCLKLYAIAAALSTLSISVYN</sequence>
<dbReference type="RefSeq" id="XP_040739078.1">
    <property type="nucleotide sequence ID" value="XM_040890901.1"/>
</dbReference>
<dbReference type="GeneID" id="63807549"/>
<dbReference type="Proteomes" id="UP000193922">
    <property type="component" value="Unassembled WGS sequence"/>
</dbReference>
<keyword evidence="2" id="KW-1185">Reference proteome</keyword>
<evidence type="ECO:0000313" key="1">
    <source>
        <dbReference type="EMBL" id="ORX63824.1"/>
    </source>
</evidence>
<name>A0A1Y1VSU2_9FUNG</name>
<dbReference type="AlphaFoldDB" id="A0A1Y1VSU2"/>
<proteinExistence type="predicted"/>